<dbReference type="Gene3D" id="3.30.70.2390">
    <property type="match status" value="1"/>
</dbReference>
<dbReference type="Pfam" id="PF13399">
    <property type="entry name" value="LytR_C"/>
    <property type="match status" value="1"/>
</dbReference>
<gene>
    <name evidence="4" type="ORF">A2112_00570</name>
</gene>
<keyword evidence="2" id="KW-0812">Transmembrane</keyword>
<sequence>MGLTREGGLRKNVSMPPKSKTSKAKEESVVSPPEEVKEEPQTEVTEPEEKPVDVSKVPAWRAEVVEEGGEETPAEEPKEEKPKEEIPEVVSIEEPPKATETLGEVKSEEAPTLDLTIPEDGGGGKGKRVFIIVFILVLVLGLVAGGFYYYKTKVSGGETPKEETPAPSAQETPTPAPPEEEVDLSEYSVSILNGSGIPGEAGKVETALKAQGFETIETGNAESYDYTVSEVSLKKDTPEAVYEAVKKAMAGYKIVRQESELSESSDFDVEIIVGTTKSGSTPTPTATPSATNTPTPTP</sequence>
<accession>A0A1F7WPZ5</accession>
<keyword evidence="2" id="KW-1133">Transmembrane helix</keyword>
<evidence type="ECO:0000259" key="3">
    <source>
        <dbReference type="Pfam" id="PF13399"/>
    </source>
</evidence>
<dbReference type="EMBL" id="MGFK01000004">
    <property type="protein sequence ID" value="OGM04862.1"/>
    <property type="molecule type" value="Genomic_DNA"/>
</dbReference>
<evidence type="ECO:0000256" key="2">
    <source>
        <dbReference type="SAM" id="Phobius"/>
    </source>
</evidence>
<evidence type="ECO:0000256" key="1">
    <source>
        <dbReference type="SAM" id="MobiDB-lite"/>
    </source>
</evidence>
<evidence type="ECO:0000313" key="5">
    <source>
        <dbReference type="Proteomes" id="UP000177091"/>
    </source>
</evidence>
<feature type="region of interest" description="Disordered" evidence="1">
    <location>
        <begin position="275"/>
        <end position="298"/>
    </location>
</feature>
<feature type="region of interest" description="Disordered" evidence="1">
    <location>
        <begin position="156"/>
        <end position="183"/>
    </location>
</feature>
<protein>
    <recommendedName>
        <fullName evidence="3">LytR/CpsA/Psr regulator C-terminal domain-containing protein</fullName>
    </recommendedName>
</protein>
<keyword evidence="2" id="KW-0472">Membrane</keyword>
<proteinExistence type="predicted"/>
<feature type="domain" description="LytR/CpsA/Psr regulator C-terminal" evidence="3">
    <location>
        <begin position="187"/>
        <end position="275"/>
    </location>
</feature>
<organism evidence="4 5">
    <name type="scientific">Candidatus Woesebacteria bacterium GWA1_42_12</name>
    <dbReference type="NCBI Taxonomy" id="1802472"/>
    <lineage>
        <taxon>Bacteria</taxon>
        <taxon>Candidatus Woeseibacteriota</taxon>
    </lineage>
</organism>
<evidence type="ECO:0000313" key="4">
    <source>
        <dbReference type="EMBL" id="OGM04862.1"/>
    </source>
</evidence>
<comment type="caution">
    <text evidence="4">The sequence shown here is derived from an EMBL/GenBank/DDBJ whole genome shotgun (WGS) entry which is preliminary data.</text>
</comment>
<reference evidence="4 5" key="1">
    <citation type="journal article" date="2016" name="Nat. Commun.">
        <title>Thousands of microbial genomes shed light on interconnected biogeochemical processes in an aquifer system.</title>
        <authorList>
            <person name="Anantharaman K."/>
            <person name="Brown C.T."/>
            <person name="Hug L.A."/>
            <person name="Sharon I."/>
            <person name="Castelle C.J."/>
            <person name="Probst A.J."/>
            <person name="Thomas B.C."/>
            <person name="Singh A."/>
            <person name="Wilkins M.J."/>
            <person name="Karaoz U."/>
            <person name="Brodie E.L."/>
            <person name="Williams K.H."/>
            <person name="Hubbard S.S."/>
            <person name="Banfield J.F."/>
        </authorList>
    </citation>
    <scope>NUCLEOTIDE SEQUENCE [LARGE SCALE GENOMIC DNA]</scope>
</reference>
<feature type="compositionally biased region" description="Basic and acidic residues" evidence="1">
    <location>
        <begin position="75"/>
        <end position="86"/>
    </location>
</feature>
<feature type="region of interest" description="Disordered" evidence="1">
    <location>
        <begin position="1"/>
        <end position="109"/>
    </location>
</feature>
<name>A0A1F7WPZ5_9BACT</name>
<dbReference type="InterPro" id="IPR027381">
    <property type="entry name" value="LytR/CpsA/Psr_C"/>
</dbReference>
<dbReference type="Proteomes" id="UP000177091">
    <property type="component" value="Unassembled WGS sequence"/>
</dbReference>
<feature type="transmembrane region" description="Helical" evidence="2">
    <location>
        <begin position="129"/>
        <end position="150"/>
    </location>
</feature>
<feature type="compositionally biased region" description="Basic and acidic residues" evidence="1">
    <location>
        <begin position="23"/>
        <end position="40"/>
    </location>
</feature>
<dbReference type="AlphaFoldDB" id="A0A1F7WPZ5"/>
<feature type="compositionally biased region" description="Acidic residues" evidence="1">
    <location>
        <begin position="65"/>
        <end position="74"/>
    </location>
</feature>